<dbReference type="RefSeq" id="WP_136565019.1">
    <property type="nucleotide sequence ID" value="NZ_SNTZ01000001.1"/>
</dbReference>
<dbReference type="OrthoDB" id="1439783at2"/>
<evidence type="ECO:0000313" key="2">
    <source>
        <dbReference type="Proteomes" id="UP000310406"/>
    </source>
</evidence>
<gene>
    <name evidence="1" type="ORF">EZV76_02605</name>
</gene>
<proteinExistence type="predicted"/>
<dbReference type="AlphaFoldDB" id="A0A4V4HXJ0"/>
<comment type="caution">
    <text evidence="1">The sequence shown here is derived from an EMBL/GenBank/DDBJ whole genome shotgun (WGS) entry which is preliminary data.</text>
</comment>
<keyword evidence="2" id="KW-1185">Reference proteome</keyword>
<dbReference type="Proteomes" id="UP000310406">
    <property type="component" value="Unassembled WGS sequence"/>
</dbReference>
<dbReference type="EMBL" id="SNTZ01000001">
    <property type="protein sequence ID" value="THV61236.1"/>
    <property type="molecule type" value="Genomic_DNA"/>
</dbReference>
<protein>
    <submittedName>
        <fullName evidence="1">Uncharacterized protein</fullName>
    </submittedName>
</protein>
<accession>A0A4V4HXJ0</accession>
<reference evidence="1 2" key="1">
    <citation type="submission" date="2019-03" db="EMBL/GenBank/DDBJ databases">
        <title>Muricauda SCR12 sp.nov, a marine bacterium isolated from Pacific Ocean:the Okinawa trough.</title>
        <authorList>
            <person name="Liu L."/>
        </authorList>
    </citation>
    <scope>NUCLEOTIDE SEQUENCE [LARGE SCALE GENOMIC DNA]</scope>
    <source>
        <strain evidence="1 2">SCR12</strain>
    </source>
</reference>
<name>A0A4V4HXJ0_9FLAO</name>
<evidence type="ECO:0000313" key="1">
    <source>
        <dbReference type="EMBL" id="THV61236.1"/>
    </source>
</evidence>
<sequence>MFSCKQRNQSKNVTESEVKKNLELFDYGFDFTDSIKIARIELHKIKENHFKLLFFFDEESNFNELQKLNIAFRVYPLKPEEFQQKEDKEAKAKTIGTKCKIQLLENDLVVESGEFEMHPKEFHQAKVFLYDPSEGVVGKMMTILNLNFQKVD</sequence>
<organism evidence="1 2">
    <name type="scientific">Flagellimonas alvinocaridis</name>
    <dbReference type="NCBI Taxonomy" id="2530200"/>
    <lineage>
        <taxon>Bacteria</taxon>
        <taxon>Pseudomonadati</taxon>
        <taxon>Bacteroidota</taxon>
        <taxon>Flavobacteriia</taxon>
        <taxon>Flavobacteriales</taxon>
        <taxon>Flavobacteriaceae</taxon>
        <taxon>Flagellimonas</taxon>
    </lineage>
</organism>